<dbReference type="InterPro" id="IPR043129">
    <property type="entry name" value="ATPase_NBD"/>
</dbReference>
<feature type="domain" description="Carbohydrate kinase FGGY N-terminal" evidence="4">
    <location>
        <begin position="120"/>
        <end position="259"/>
    </location>
</feature>
<dbReference type="SUPFAM" id="SSF53067">
    <property type="entry name" value="Actin-like ATPase domain"/>
    <property type="match status" value="2"/>
</dbReference>
<evidence type="ECO:0000256" key="1">
    <source>
        <dbReference type="ARBA" id="ARBA00009156"/>
    </source>
</evidence>
<evidence type="ECO:0000313" key="6">
    <source>
        <dbReference type="Proteomes" id="UP001166093"/>
    </source>
</evidence>
<keyword evidence="3" id="KW-0418">Kinase</keyword>
<evidence type="ECO:0000256" key="2">
    <source>
        <dbReference type="ARBA" id="ARBA00022679"/>
    </source>
</evidence>
<accession>A0ABS2Y790</accession>
<dbReference type="Gene3D" id="3.30.420.40">
    <property type="match status" value="2"/>
</dbReference>
<comment type="caution">
    <text evidence="5">The sequence shown here is derived from an EMBL/GenBank/DDBJ whole genome shotgun (WGS) entry which is preliminary data.</text>
</comment>
<evidence type="ECO:0000313" key="5">
    <source>
        <dbReference type="EMBL" id="MBN3282560.1"/>
    </source>
</evidence>
<dbReference type="Proteomes" id="UP001166093">
    <property type="component" value="Unassembled WGS sequence"/>
</dbReference>
<dbReference type="EMBL" id="JAAWVQ010118932">
    <property type="protein sequence ID" value="MBN3282560.1"/>
    <property type="molecule type" value="Genomic_DNA"/>
</dbReference>
<feature type="non-terminal residue" evidence="5">
    <location>
        <position position="1"/>
    </location>
</feature>
<protein>
    <submittedName>
        <fullName evidence="5">SHPK Sedoheptulokinase</fullName>
    </submittedName>
</protein>
<feature type="domain" description="Carbohydrate kinase FGGY N-terminal" evidence="4">
    <location>
        <begin position="10"/>
        <end position="96"/>
    </location>
</feature>
<dbReference type="PANTHER" id="PTHR10196">
    <property type="entry name" value="SUGAR KINASE"/>
    <property type="match status" value="1"/>
</dbReference>
<dbReference type="InterPro" id="IPR018484">
    <property type="entry name" value="FGGY_N"/>
</dbReference>
<name>A0ABS2Y790_POLSP</name>
<keyword evidence="6" id="KW-1185">Reference proteome</keyword>
<feature type="non-terminal residue" evidence="5">
    <location>
        <position position="469"/>
    </location>
</feature>
<organism evidence="5 6">
    <name type="scientific">Polyodon spathula</name>
    <name type="common">North American paddlefish</name>
    <name type="synonym">Squalus spathula</name>
    <dbReference type="NCBI Taxonomy" id="7913"/>
    <lineage>
        <taxon>Eukaryota</taxon>
        <taxon>Metazoa</taxon>
        <taxon>Chordata</taxon>
        <taxon>Craniata</taxon>
        <taxon>Vertebrata</taxon>
        <taxon>Euteleostomi</taxon>
        <taxon>Actinopterygii</taxon>
        <taxon>Chondrostei</taxon>
        <taxon>Acipenseriformes</taxon>
        <taxon>Polyodontidae</taxon>
        <taxon>Polyodon</taxon>
    </lineage>
</organism>
<dbReference type="CDD" id="cd07777">
    <property type="entry name" value="ASKHA_NBD_FGGY_SHK"/>
    <property type="match status" value="1"/>
</dbReference>
<dbReference type="Pfam" id="PF00370">
    <property type="entry name" value="FGGY_N"/>
    <property type="match status" value="2"/>
</dbReference>
<dbReference type="PANTHER" id="PTHR10196:SF67">
    <property type="entry name" value="SEDOHEPTULOKINASE"/>
    <property type="match status" value="1"/>
</dbReference>
<gene>
    <name evidence="5" type="primary">Shpk</name>
    <name evidence="5" type="ORF">GTO93_0011179</name>
</gene>
<evidence type="ECO:0000259" key="4">
    <source>
        <dbReference type="Pfam" id="PF00370"/>
    </source>
</evidence>
<dbReference type="InterPro" id="IPR000577">
    <property type="entry name" value="Carb_kinase_FGGY"/>
</dbReference>
<keyword evidence="2" id="KW-0808">Transferase</keyword>
<reference evidence="5" key="1">
    <citation type="journal article" date="2021" name="Cell">
        <title>Tracing the genetic footprints of vertebrate landing in non-teleost ray-finned fishes.</title>
        <authorList>
            <person name="Bi X."/>
            <person name="Wang K."/>
            <person name="Yang L."/>
            <person name="Pan H."/>
            <person name="Jiang H."/>
            <person name="Wei Q."/>
            <person name="Fang M."/>
            <person name="Yu H."/>
            <person name="Zhu C."/>
            <person name="Cai Y."/>
            <person name="He Y."/>
            <person name="Gan X."/>
            <person name="Zeng H."/>
            <person name="Yu D."/>
            <person name="Zhu Y."/>
            <person name="Jiang H."/>
            <person name="Qiu Q."/>
            <person name="Yang H."/>
            <person name="Zhang Y.E."/>
            <person name="Wang W."/>
            <person name="Zhu M."/>
            <person name="He S."/>
            <person name="Zhang G."/>
        </authorList>
    </citation>
    <scope>NUCLEOTIDE SEQUENCE</scope>
    <source>
        <strain evidence="5">Pddl_001</strain>
    </source>
</reference>
<evidence type="ECO:0000256" key="3">
    <source>
        <dbReference type="ARBA" id="ARBA00022777"/>
    </source>
</evidence>
<proteinExistence type="inferred from homology"/>
<sequence>MAQGSVSGQYVLGIDLGTTSVKAVLVESKTNRVTDSQTRQTNADISSDTGIQAKEQDAGKIVDALNECIAALPKYKLQGVVRIGVSGQMHGVVFWKAGKGCDWLSIGECHMFQPIDVSPLITWQDGRCTREFLSSLPLPDSHLSLATGFGCTTVFWYLKHRPDFLTPFTAAGTIQDYVVTMLCGQERPVMSVQNAASWGYFNTKANEWNEEILRKAGFPVWLLPRVVESGSIAGETFSEWHGVPAHTPVGVALGDCQCSVYSCMVEKTDAVLNISTSAQLAFALPPAFQPPQSPDPSSPLSYFPYFDGCYLAVAASLNGGNVLATFVGMLTEWIRELGLDINNSSIYTQSIQAALNQHSTDLLISPTIFGERHAPDHLGSASSISAANVSLGHMTRALCRGIVQNLLSMLPPRRLQESGVQRIMGSGNALSRNKVLKQEVEKAFPLPVVYGKDVDSAVGVAMILSDRIC</sequence>
<dbReference type="PIRSF" id="PIRSF000538">
    <property type="entry name" value="GlpK"/>
    <property type="match status" value="1"/>
</dbReference>
<comment type="similarity">
    <text evidence="1">Belongs to the FGGY kinase family.</text>
</comment>